<dbReference type="AlphaFoldDB" id="A0AB40BLE2"/>
<keyword evidence="1" id="KW-0812">Transmembrane</keyword>
<dbReference type="RefSeq" id="XP_039127426.1">
    <property type="nucleotide sequence ID" value="XM_039271492.1"/>
</dbReference>
<dbReference type="Proteomes" id="UP001515500">
    <property type="component" value="Chromosome 6"/>
</dbReference>
<dbReference type="PANTHER" id="PTHR34458">
    <property type="entry name" value="POLLEN OLE E 1 ALLERGEN AND EXTENSIN FAMILY PROTEIN-RELATED"/>
    <property type="match status" value="1"/>
</dbReference>
<feature type="transmembrane region" description="Helical" evidence="1">
    <location>
        <begin position="39"/>
        <end position="59"/>
    </location>
</feature>
<sequence length="183" mass="18696">MACDFSINTGNTPTPKKTKISLNLIGHTIVSRNSQVQAMASRMILFAAIMVVGVAIPAAECQLLGLIRINGTVPCGVNIPTSTAITSVFPNAAVQLQCGGTVVSSTTTDSAGVFTMFLNPLSTLLSSLLSNCNLVVNTPLSTCNSALPLGGILQSPLQLLTGTISGLLGGITDIIPGGFSLVH</sequence>
<keyword evidence="1" id="KW-0472">Membrane</keyword>
<protein>
    <submittedName>
        <fullName evidence="3">Phylloplanin-like</fullName>
    </submittedName>
</protein>
<dbReference type="InterPro" id="IPR040404">
    <property type="entry name" value="Phylloplanin-like"/>
</dbReference>
<dbReference type="PANTHER" id="PTHR34458:SF5">
    <property type="entry name" value="POLLEN OLE E 1 ALLERGEN AND EXTENSIN FAMILY PROTEIN"/>
    <property type="match status" value="1"/>
</dbReference>
<proteinExistence type="predicted"/>
<evidence type="ECO:0000313" key="2">
    <source>
        <dbReference type="Proteomes" id="UP001515500"/>
    </source>
</evidence>
<keyword evidence="1" id="KW-1133">Transmembrane helix</keyword>
<keyword evidence="2" id="KW-1185">Reference proteome</keyword>
<dbReference type="GeneID" id="120263542"/>
<name>A0AB40BLE2_DIOCR</name>
<evidence type="ECO:0000313" key="3">
    <source>
        <dbReference type="RefSeq" id="XP_039127426.1"/>
    </source>
</evidence>
<organism evidence="2 3">
    <name type="scientific">Dioscorea cayennensis subsp. rotundata</name>
    <name type="common">White Guinea yam</name>
    <name type="synonym">Dioscorea rotundata</name>
    <dbReference type="NCBI Taxonomy" id="55577"/>
    <lineage>
        <taxon>Eukaryota</taxon>
        <taxon>Viridiplantae</taxon>
        <taxon>Streptophyta</taxon>
        <taxon>Embryophyta</taxon>
        <taxon>Tracheophyta</taxon>
        <taxon>Spermatophyta</taxon>
        <taxon>Magnoliopsida</taxon>
        <taxon>Liliopsida</taxon>
        <taxon>Dioscoreales</taxon>
        <taxon>Dioscoreaceae</taxon>
        <taxon>Dioscorea</taxon>
    </lineage>
</organism>
<gene>
    <name evidence="3" type="primary">LOC120263542</name>
</gene>
<reference evidence="3" key="1">
    <citation type="submission" date="2025-08" db="UniProtKB">
        <authorList>
            <consortium name="RefSeq"/>
        </authorList>
    </citation>
    <scope>IDENTIFICATION</scope>
</reference>
<accession>A0AB40BLE2</accession>
<evidence type="ECO:0000256" key="1">
    <source>
        <dbReference type="SAM" id="Phobius"/>
    </source>
</evidence>